<name>A0A7S0MYB9_9CHLO</name>
<dbReference type="PANTHER" id="PTHR33835:SF2">
    <property type="entry name" value="LYSINE-TRNA LIGASE"/>
    <property type="match status" value="1"/>
</dbReference>
<accession>A0A7S0MYB9</accession>
<dbReference type="Pfam" id="PF14234">
    <property type="entry name" value="DUF4336"/>
    <property type="match status" value="2"/>
</dbReference>
<dbReference type="EMBL" id="HBFA01007083">
    <property type="protein sequence ID" value="CAD8654923.1"/>
    <property type="molecule type" value="Transcribed_RNA"/>
</dbReference>
<protein>
    <submittedName>
        <fullName evidence="2">Uncharacterized protein</fullName>
    </submittedName>
</protein>
<organism evidence="2">
    <name type="scientific">Pyramimonas obovata</name>
    <dbReference type="NCBI Taxonomy" id="1411642"/>
    <lineage>
        <taxon>Eukaryota</taxon>
        <taxon>Viridiplantae</taxon>
        <taxon>Chlorophyta</taxon>
        <taxon>Pyramimonadophyceae</taxon>
        <taxon>Pyramimonadales</taxon>
        <taxon>Pyramimonadaceae</taxon>
        <taxon>Pyramimonas</taxon>
        <taxon>Pyramimonas incertae sedis</taxon>
    </lineage>
</organism>
<evidence type="ECO:0000256" key="1">
    <source>
        <dbReference type="SAM" id="MobiDB-lite"/>
    </source>
</evidence>
<feature type="compositionally biased region" description="Polar residues" evidence="1">
    <location>
        <begin position="478"/>
        <end position="488"/>
    </location>
</feature>
<sequence>MLASSAASARRPAGLLRSSMSNSPTLPSAITTMRPSQQLRGKFSSVSKPHRRALLAQRGRTSTKCASVPPIPEGVTMPNKSRSYFFFPPPIFPVVPIFGRETYRYEVIPDRMWRFEQKQGIGLGLNVAVNVCMTVIKMNSGGLFVYSPIAPTKECVALIEDLGAPVEYIVLPTTLFEHKVFVGPFQRKFPKAEVYVCPGQWSWPLDLPPSFFGIFLKGFLDDTNRGASLPFADEFEVEILQPGPIGVSNALKFNEAAMLHKPTGTLLVVDAVVYASDRVPDVISEEALLESGNDDNIVVTVLKLINLFGIRDKAKARTRGSKDMSKEEVLDLGWQRNALQALYFGPVDLLEPAASWEYISDRLIVAPIVSTLVYSNAVEAVEEWVDRICRWKFQRIMPCHFDGPIQSNPREFRSAFRVLRETDGTSSKATNPLAAFFSKDTKQAYYPPDDVLLLQIVGKFLKDGGVIFTDENRPTTFTSQIEQAGTTKRGQKGKAASR</sequence>
<dbReference type="InterPro" id="IPR025638">
    <property type="entry name" value="DUF4336"/>
</dbReference>
<proteinExistence type="predicted"/>
<reference evidence="2" key="1">
    <citation type="submission" date="2021-01" db="EMBL/GenBank/DDBJ databases">
        <authorList>
            <person name="Corre E."/>
            <person name="Pelletier E."/>
            <person name="Niang G."/>
            <person name="Scheremetjew M."/>
            <person name="Finn R."/>
            <person name="Kale V."/>
            <person name="Holt S."/>
            <person name="Cochrane G."/>
            <person name="Meng A."/>
            <person name="Brown T."/>
            <person name="Cohen L."/>
        </authorList>
    </citation>
    <scope>NUCLEOTIDE SEQUENCE</scope>
    <source>
        <strain evidence="2">CCMP722</strain>
    </source>
</reference>
<feature type="compositionally biased region" description="Basic residues" evidence="1">
    <location>
        <begin position="489"/>
        <end position="498"/>
    </location>
</feature>
<evidence type="ECO:0000313" key="2">
    <source>
        <dbReference type="EMBL" id="CAD8654923.1"/>
    </source>
</evidence>
<feature type="compositionally biased region" description="Low complexity" evidence="1">
    <location>
        <begin position="1"/>
        <end position="19"/>
    </location>
</feature>
<feature type="region of interest" description="Disordered" evidence="1">
    <location>
        <begin position="1"/>
        <end position="49"/>
    </location>
</feature>
<feature type="region of interest" description="Disordered" evidence="1">
    <location>
        <begin position="478"/>
        <end position="498"/>
    </location>
</feature>
<dbReference type="PANTHER" id="PTHR33835">
    <property type="entry name" value="YALI0C07656P"/>
    <property type="match status" value="1"/>
</dbReference>
<gene>
    <name evidence="2" type="ORF">POBO1169_LOCUS3690</name>
</gene>
<dbReference type="AlphaFoldDB" id="A0A7S0MYB9"/>
<feature type="compositionally biased region" description="Polar residues" evidence="1">
    <location>
        <begin position="20"/>
        <end position="47"/>
    </location>
</feature>